<evidence type="ECO:0000313" key="7">
    <source>
        <dbReference type="Proteomes" id="UP000183971"/>
    </source>
</evidence>
<dbReference type="GO" id="GO:0000271">
    <property type="term" value="P:polysaccharide biosynthetic process"/>
    <property type="evidence" value="ECO:0007669"/>
    <property type="project" value="InterPro"/>
</dbReference>
<dbReference type="VEuPathDB" id="FungiDB:FPRO_11200"/>
<dbReference type="NCBIfam" id="TIGR03026">
    <property type="entry name" value="NDP-sugDHase"/>
    <property type="match status" value="1"/>
</dbReference>
<dbReference type="InterPro" id="IPR017476">
    <property type="entry name" value="UDP-Glc/GDP-Man"/>
</dbReference>
<sequence length="413" mass="45843">MPHKIEQPVLEDNQVLAAKQDILVAVIGIGFVGTGLVSTFSTAYPVLGFDVSQKRVAEVAREFCTRPNTRFTTQESDLGQATHFLISVPTLLLPDKSVDLSYIKSALDVIWRWAKPQSTIVVESSVAVGMTRKLLGPLALSNDYFVGMSPERIDPGRTEPPMHSIPKVVSGLDDISPGSLSSITKLYQRVFDQVIPVSIPEVAEMTKLYENCQRMMGIAFANEMADACISHNINPFEVCRAASTKPFGYMPFSPSLGVGGHCIPVNPYYLLLNNDFPLLRQAAERMHQRPRRIALRILNELYADEHQSDSGILVLKRVLIVGIGFKAGQSHLVNSPGLALAEEFQRLSQVDVMFADSLVHQSQVPHIEKLPEKSWKKDCLEDFDVIVVAFRQVAMELGVLKNIRGVKVQMWCD</sequence>
<dbReference type="InterPro" id="IPR014026">
    <property type="entry name" value="UDP-Glc/GDP-Man_DH_dimer"/>
</dbReference>
<keyword evidence="7" id="KW-1185">Reference proteome</keyword>
<dbReference type="PIRSF" id="PIRSF000124">
    <property type="entry name" value="UDPglc_GDPman_dh"/>
    <property type="match status" value="1"/>
</dbReference>
<dbReference type="InterPro" id="IPR036291">
    <property type="entry name" value="NAD(P)-bd_dom_sf"/>
</dbReference>
<accession>A0A1L7VM78</accession>
<comment type="similarity">
    <text evidence="1 2">Belongs to the UDP-glucose/GDP-mannose dehydrogenase family.</text>
</comment>
<name>A0A1L7VM78_FUSPR</name>
<dbReference type="GO" id="GO:0051287">
    <property type="term" value="F:NAD binding"/>
    <property type="evidence" value="ECO:0007669"/>
    <property type="project" value="InterPro"/>
</dbReference>
<organism evidence="6 7">
    <name type="scientific">Fusarium proliferatum (strain ET1)</name>
    <name type="common">Orchid endophyte fungus</name>
    <dbReference type="NCBI Taxonomy" id="1227346"/>
    <lineage>
        <taxon>Eukaryota</taxon>
        <taxon>Fungi</taxon>
        <taxon>Dikarya</taxon>
        <taxon>Ascomycota</taxon>
        <taxon>Pezizomycotina</taxon>
        <taxon>Sordariomycetes</taxon>
        <taxon>Hypocreomycetidae</taxon>
        <taxon>Hypocreales</taxon>
        <taxon>Nectriaceae</taxon>
        <taxon>Fusarium</taxon>
        <taxon>Fusarium fujikuroi species complex</taxon>
    </lineage>
</organism>
<dbReference type="PANTHER" id="PTHR43491:SF2">
    <property type="entry name" value="UDP-N-ACETYL-D-MANNOSAMINE DEHYDROGENASE"/>
    <property type="match status" value="1"/>
</dbReference>
<dbReference type="Pfam" id="PF00984">
    <property type="entry name" value="UDPG_MGDP_dh"/>
    <property type="match status" value="1"/>
</dbReference>
<dbReference type="InterPro" id="IPR001732">
    <property type="entry name" value="UDP-Glc/GDP-Man_DH_N"/>
</dbReference>
<gene>
    <name evidence="6" type="ORF">FPRO_11200</name>
</gene>
<feature type="transmembrane region" description="Helical" evidence="3">
    <location>
        <begin position="22"/>
        <end position="47"/>
    </location>
</feature>
<dbReference type="EMBL" id="FJOF01000005">
    <property type="protein sequence ID" value="CZR41611.1"/>
    <property type="molecule type" value="Genomic_DNA"/>
</dbReference>
<feature type="domain" description="UDP-glucose/GDP-mannose dehydrogenase N-terminal" evidence="5">
    <location>
        <begin position="24"/>
        <end position="175"/>
    </location>
</feature>
<dbReference type="GO" id="GO:0016628">
    <property type="term" value="F:oxidoreductase activity, acting on the CH-CH group of donors, NAD or NADP as acceptor"/>
    <property type="evidence" value="ECO:0007669"/>
    <property type="project" value="InterPro"/>
</dbReference>
<reference evidence="7" key="1">
    <citation type="journal article" date="2016" name="Genome Biol. Evol.">
        <title>Comparative 'omics' of the Fusarium fujikuroi species complex highlights differences in genetic potential and metabolite synthesis.</title>
        <authorList>
            <person name="Niehaus E.-M."/>
            <person name="Muensterkoetter M."/>
            <person name="Proctor R.H."/>
            <person name="Brown D.W."/>
            <person name="Sharon A."/>
            <person name="Idan Y."/>
            <person name="Oren-Young L."/>
            <person name="Sieber C.M."/>
            <person name="Novak O."/>
            <person name="Pencik A."/>
            <person name="Tarkowska D."/>
            <person name="Hromadova K."/>
            <person name="Freeman S."/>
            <person name="Maymon M."/>
            <person name="Elazar M."/>
            <person name="Youssef S.A."/>
            <person name="El-Shabrawy E.S.M."/>
            <person name="Shalaby A.B.A."/>
            <person name="Houterman P."/>
            <person name="Brock N.L."/>
            <person name="Burkhardt I."/>
            <person name="Tsavkelova E.A."/>
            <person name="Dickschat J.S."/>
            <person name="Galuszka P."/>
            <person name="Gueldener U."/>
            <person name="Tudzynski B."/>
        </authorList>
    </citation>
    <scope>NUCLEOTIDE SEQUENCE [LARGE SCALE GENOMIC DNA]</scope>
    <source>
        <strain evidence="7">ET1</strain>
    </source>
</reference>
<evidence type="ECO:0000259" key="4">
    <source>
        <dbReference type="Pfam" id="PF00984"/>
    </source>
</evidence>
<proteinExistence type="inferred from homology"/>
<dbReference type="Gene3D" id="3.40.50.720">
    <property type="entry name" value="NAD(P)-binding Rossmann-like Domain"/>
    <property type="match status" value="2"/>
</dbReference>
<evidence type="ECO:0000256" key="2">
    <source>
        <dbReference type="PIRNR" id="PIRNR000124"/>
    </source>
</evidence>
<evidence type="ECO:0000256" key="1">
    <source>
        <dbReference type="ARBA" id="ARBA00006601"/>
    </source>
</evidence>
<evidence type="ECO:0000259" key="5">
    <source>
        <dbReference type="Pfam" id="PF03721"/>
    </source>
</evidence>
<dbReference type="PANTHER" id="PTHR43491">
    <property type="entry name" value="UDP-N-ACETYL-D-MANNOSAMINE DEHYDROGENASE"/>
    <property type="match status" value="1"/>
</dbReference>
<dbReference type="SUPFAM" id="SSF51735">
    <property type="entry name" value="NAD(P)-binding Rossmann-fold domains"/>
    <property type="match status" value="1"/>
</dbReference>
<dbReference type="Pfam" id="PF03721">
    <property type="entry name" value="UDPG_MGDP_dh_N"/>
    <property type="match status" value="1"/>
</dbReference>
<feature type="domain" description="UDP-glucose/GDP-mannose dehydrogenase dimerisation" evidence="4">
    <location>
        <begin position="202"/>
        <end position="271"/>
    </location>
</feature>
<dbReference type="Proteomes" id="UP000183971">
    <property type="component" value="Unassembled WGS sequence"/>
</dbReference>
<keyword evidence="3" id="KW-0472">Membrane</keyword>
<protein>
    <submittedName>
        <fullName evidence="6">Related to UDP-N-acetyl-D-mannosamine 6-dehydrogenase</fullName>
    </submittedName>
</protein>
<dbReference type="AlphaFoldDB" id="A0A1L7VM78"/>
<dbReference type="RefSeq" id="XP_031082203.1">
    <property type="nucleotide sequence ID" value="XM_031232246.1"/>
</dbReference>
<evidence type="ECO:0000313" key="6">
    <source>
        <dbReference type="EMBL" id="CZR41611.1"/>
    </source>
</evidence>
<dbReference type="SUPFAM" id="SSF52413">
    <property type="entry name" value="UDP-glucose/GDP-mannose dehydrogenase C-terminal domain"/>
    <property type="match status" value="1"/>
</dbReference>
<dbReference type="GO" id="GO:0016616">
    <property type="term" value="F:oxidoreductase activity, acting on the CH-OH group of donors, NAD or NADP as acceptor"/>
    <property type="evidence" value="ECO:0007669"/>
    <property type="project" value="InterPro"/>
</dbReference>
<keyword evidence="3" id="KW-1133">Transmembrane helix</keyword>
<dbReference type="PIRSF" id="PIRSF500136">
    <property type="entry name" value="UDP_ManNAc_DH"/>
    <property type="match status" value="1"/>
</dbReference>
<dbReference type="InterPro" id="IPR036220">
    <property type="entry name" value="UDP-Glc/GDP-Man_DH_C_sf"/>
</dbReference>
<dbReference type="GeneID" id="42056070"/>
<keyword evidence="3" id="KW-0812">Transmembrane</keyword>
<evidence type="ECO:0000256" key="3">
    <source>
        <dbReference type="SAM" id="Phobius"/>
    </source>
</evidence>
<dbReference type="InterPro" id="IPR028359">
    <property type="entry name" value="UDP_ManNAc/GlcNAc_DH"/>
</dbReference>
<dbReference type="InterPro" id="IPR008927">
    <property type="entry name" value="6-PGluconate_DH-like_C_sf"/>
</dbReference>
<dbReference type="SUPFAM" id="SSF48179">
    <property type="entry name" value="6-phosphogluconate dehydrogenase C-terminal domain-like"/>
    <property type="match status" value="1"/>
</dbReference>
<comment type="caution">
    <text evidence="6">The sequence shown here is derived from an EMBL/GenBank/DDBJ whole genome shotgun (WGS) entry which is preliminary data.</text>
</comment>